<proteinExistence type="predicted"/>
<comment type="caution">
    <text evidence="3">The sequence shown here is derived from an EMBL/GenBank/DDBJ whole genome shotgun (WGS) entry which is preliminary data.</text>
</comment>
<dbReference type="PANTHER" id="PTHR28026:SF9">
    <property type="entry name" value="2-HYDROXY-PALMITIC ACID DIOXYGENASE MPO1"/>
    <property type="match status" value="1"/>
</dbReference>
<accession>A0A0W1A581</accession>
<dbReference type="STRING" id="66969.Lwal_2235"/>
<dbReference type="InterPro" id="IPR009305">
    <property type="entry name" value="Mpo1-like"/>
</dbReference>
<gene>
    <name evidence="3" type="ORF">Lwal_2235</name>
</gene>
<evidence type="ECO:0000313" key="4">
    <source>
        <dbReference type="Proteomes" id="UP000054729"/>
    </source>
</evidence>
<dbReference type="OrthoDB" id="5515308at2"/>
<evidence type="ECO:0000256" key="2">
    <source>
        <dbReference type="SAM" id="Phobius"/>
    </source>
</evidence>
<feature type="region of interest" description="Disordered" evidence="1">
    <location>
        <begin position="163"/>
        <end position="182"/>
    </location>
</feature>
<keyword evidence="2" id="KW-0472">Membrane</keyword>
<feature type="compositionally biased region" description="Basic and acidic residues" evidence="1">
    <location>
        <begin position="171"/>
        <end position="182"/>
    </location>
</feature>
<keyword evidence="2 3" id="KW-0812">Transmembrane</keyword>
<feature type="transmembrane region" description="Helical" evidence="2">
    <location>
        <begin position="99"/>
        <end position="120"/>
    </location>
</feature>
<dbReference type="RefSeq" id="WP_058480865.1">
    <property type="nucleotide sequence ID" value="NZ_CAAAIQ010000001.1"/>
</dbReference>
<evidence type="ECO:0000313" key="3">
    <source>
        <dbReference type="EMBL" id="KTD76513.1"/>
    </source>
</evidence>
<reference evidence="3 4" key="1">
    <citation type="submission" date="2015-11" db="EMBL/GenBank/DDBJ databases">
        <title>Genomic analysis of 38 Legionella species identifies large and diverse effector repertoires.</title>
        <authorList>
            <person name="Burstein D."/>
            <person name="Amaro F."/>
            <person name="Zusman T."/>
            <person name="Lifshitz Z."/>
            <person name="Cohen O."/>
            <person name="Gilbert J.A."/>
            <person name="Pupko T."/>
            <person name="Shuman H.A."/>
            <person name="Segal G."/>
        </authorList>
    </citation>
    <scope>NUCLEOTIDE SEQUENCE [LARGE SCALE GENOMIC DNA]</scope>
    <source>
        <strain evidence="3 4">ATCC 51914</strain>
    </source>
</reference>
<dbReference type="Pfam" id="PF06127">
    <property type="entry name" value="Mpo1-like"/>
    <property type="match status" value="1"/>
</dbReference>
<organism evidence="3 4">
    <name type="scientific">Legionella waltersii</name>
    <dbReference type="NCBI Taxonomy" id="66969"/>
    <lineage>
        <taxon>Bacteria</taxon>
        <taxon>Pseudomonadati</taxon>
        <taxon>Pseudomonadota</taxon>
        <taxon>Gammaproteobacteria</taxon>
        <taxon>Legionellales</taxon>
        <taxon>Legionellaceae</taxon>
        <taxon>Legionella</taxon>
    </lineage>
</organism>
<dbReference type="Proteomes" id="UP000054729">
    <property type="component" value="Unassembled WGS sequence"/>
</dbReference>
<evidence type="ECO:0000256" key="1">
    <source>
        <dbReference type="SAM" id="MobiDB-lite"/>
    </source>
</evidence>
<feature type="transmembrane region" description="Helical" evidence="2">
    <location>
        <begin position="73"/>
        <end position="92"/>
    </location>
</feature>
<dbReference type="PANTHER" id="PTHR28026">
    <property type="entry name" value="DUF962 DOMAIN PROTEIN (AFU_ORTHOLOGUE AFUA_8G05310)"/>
    <property type="match status" value="1"/>
</dbReference>
<protein>
    <submittedName>
        <fullName evidence="3">Transmembrane protein</fullName>
    </submittedName>
</protein>
<feature type="transmembrane region" description="Helical" evidence="2">
    <location>
        <begin position="132"/>
        <end position="152"/>
    </location>
</feature>
<feature type="transmembrane region" description="Helical" evidence="2">
    <location>
        <begin position="22"/>
        <end position="42"/>
    </location>
</feature>
<dbReference type="AlphaFoldDB" id="A0A0W1A581"/>
<dbReference type="EMBL" id="LNZB01000051">
    <property type="protein sequence ID" value="KTD76513.1"/>
    <property type="molecule type" value="Genomic_DNA"/>
</dbReference>
<name>A0A0W1A581_9GAMM</name>
<feature type="transmembrane region" description="Helical" evidence="2">
    <location>
        <begin position="49"/>
        <end position="67"/>
    </location>
</feature>
<dbReference type="PATRIC" id="fig|66969.6.peg.2431"/>
<sequence length="182" mass="20671">MKPFIAQAQLYASFHQNPVTRYTHFAGVPLIILSIMILLGFVKIVIPGVLATSLAFLVTIALLVYYFMLTWELALPLTPILLFLLWLSSWFSHEGPTKLGIWSFVITFVVGWGLQFYGHFIEGKKPAFLVNITQMLIAPLYLTAELFFMAGYMSAMKEQIYQTPENEDTNEPIKKKGSKIND</sequence>
<keyword evidence="4" id="KW-1185">Reference proteome</keyword>
<dbReference type="GO" id="GO:0046521">
    <property type="term" value="P:sphingoid catabolic process"/>
    <property type="evidence" value="ECO:0007669"/>
    <property type="project" value="TreeGrafter"/>
</dbReference>
<dbReference type="GO" id="GO:0016020">
    <property type="term" value="C:membrane"/>
    <property type="evidence" value="ECO:0007669"/>
    <property type="project" value="GOC"/>
</dbReference>
<keyword evidence="2" id="KW-1133">Transmembrane helix</keyword>